<evidence type="ECO:0000259" key="1">
    <source>
        <dbReference type="Pfam" id="PF20815"/>
    </source>
</evidence>
<reference evidence="3" key="1">
    <citation type="submission" date="2018-05" db="EMBL/GenBank/DDBJ databases">
        <authorList>
            <person name="Klenk H.-P."/>
            <person name="Huntemann M."/>
            <person name="Clum A."/>
            <person name="Pillay M."/>
            <person name="Palaniappan K."/>
            <person name="Varghese N."/>
            <person name="Mikhailova N."/>
            <person name="Stamatis D."/>
            <person name="Reddy T."/>
            <person name="Daum C."/>
            <person name="Shapiro N."/>
            <person name="Ivanova N."/>
            <person name="Kyrpides N."/>
            <person name="Woyke T."/>
        </authorList>
    </citation>
    <scope>NUCLEOTIDE SEQUENCE [LARGE SCALE GENOMIC DNA]</scope>
    <source>
        <strain evidence="3">DSM 45417</strain>
    </source>
</reference>
<feature type="domain" description="GIY-YIG catalytic" evidence="1">
    <location>
        <begin position="132"/>
        <end position="246"/>
    </location>
</feature>
<accession>A0A317QPG6</accession>
<evidence type="ECO:0000313" key="3">
    <source>
        <dbReference type="Proteomes" id="UP000246661"/>
    </source>
</evidence>
<gene>
    <name evidence="2" type="ORF">JD79_02694</name>
</gene>
<proteinExistence type="predicted"/>
<dbReference type="EMBL" id="QGTX01000001">
    <property type="protein sequence ID" value="PWW23520.1"/>
    <property type="molecule type" value="Genomic_DNA"/>
</dbReference>
<evidence type="ECO:0000313" key="2">
    <source>
        <dbReference type="EMBL" id="PWW23520.1"/>
    </source>
</evidence>
<dbReference type="Pfam" id="PF20815">
    <property type="entry name" value="GIY_YIG_2"/>
    <property type="match status" value="1"/>
</dbReference>
<comment type="caution">
    <text evidence="2">The sequence shown here is derived from an EMBL/GenBank/DDBJ whole genome shotgun (WGS) entry which is preliminary data.</text>
</comment>
<name>A0A317QPG6_9ACTN</name>
<sequence length="250" mass="27307">MELDDATALRAALHGHVPRAVRTHWVDVDGVRWPLRQVVTLAVAGDRSRVTTRAAHRALRELGFRTSERTESWRSEVPSVTPLLDALNAATPADFLAAGRAASNEPGLYSWWADDQGAADLTRGLGHEVVPGLVYAGRAGGIRPSGVRSSNTLWGRIATMHLGGRRQFSTFRLTLSACLSPEGGPAVDGQELTGWMHRHLRVAVLPLPIESVAPGEERLLELADPPLNLRDVPRTDLRRALTRRRKALPT</sequence>
<dbReference type="Proteomes" id="UP000246661">
    <property type="component" value="Unassembled WGS sequence"/>
</dbReference>
<dbReference type="InterPro" id="IPR049311">
    <property type="entry name" value="GIY_YIG_cat"/>
</dbReference>
<keyword evidence="3" id="KW-1185">Reference proteome</keyword>
<organism evidence="2 3">
    <name type="scientific">Geodermatophilus normandii</name>
    <dbReference type="NCBI Taxonomy" id="1137989"/>
    <lineage>
        <taxon>Bacteria</taxon>
        <taxon>Bacillati</taxon>
        <taxon>Actinomycetota</taxon>
        <taxon>Actinomycetes</taxon>
        <taxon>Geodermatophilales</taxon>
        <taxon>Geodermatophilaceae</taxon>
        <taxon>Geodermatophilus</taxon>
    </lineage>
</organism>
<dbReference type="OrthoDB" id="2866199at2"/>
<protein>
    <recommendedName>
        <fullName evidence="1">GIY-YIG catalytic domain-containing protein</fullName>
    </recommendedName>
</protein>
<dbReference type="AlphaFoldDB" id="A0A317QPG6"/>
<dbReference type="RefSeq" id="WP_110005916.1">
    <property type="nucleotide sequence ID" value="NZ_QGTX01000001.1"/>
</dbReference>